<dbReference type="InterPro" id="IPR009057">
    <property type="entry name" value="Homeodomain-like_sf"/>
</dbReference>
<dbReference type="GO" id="GO:0003700">
    <property type="term" value="F:DNA-binding transcription factor activity"/>
    <property type="evidence" value="ECO:0007669"/>
    <property type="project" value="InterPro"/>
</dbReference>
<dbReference type="InterPro" id="IPR044787">
    <property type="entry name" value="HHO5-like"/>
</dbReference>
<dbReference type="GO" id="GO:0005634">
    <property type="term" value="C:nucleus"/>
    <property type="evidence" value="ECO:0007669"/>
    <property type="project" value="UniProtKB-SubCell"/>
</dbReference>
<feature type="compositionally biased region" description="Low complexity" evidence="6">
    <location>
        <begin position="192"/>
        <end position="237"/>
    </location>
</feature>
<dbReference type="Pfam" id="PF00249">
    <property type="entry name" value="Myb_DNA-binding"/>
    <property type="match status" value="1"/>
</dbReference>
<dbReference type="GO" id="GO:0003677">
    <property type="term" value="F:DNA binding"/>
    <property type="evidence" value="ECO:0007669"/>
    <property type="project" value="UniProtKB-KW"/>
</dbReference>
<evidence type="ECO:0000256" key="5">
    <source>
        <dbReference type="ARBA" id="ARBA00023242"/>
    </source>
</evidence>
<evidence type="ECO:0000256" key="1">
    <source>
        <dbReference type="ARBA" id="ARBA00004123"/>
    </source>
</evidence>
<dbReference type="PANTHER" id="PTHR31003:SF45">
    <property type="entry name" value="MYB-LIKE DNA-BINDING DOMAIN, SHAQKYF CLASS FAMILY PROTEIN, EXPRESSED"/>
    <property type="match status" value="1"/>
</dbReference>
<keyword evidence="9" id="KW-1185">Reference proteome</keyword>
<accession>A0A811RB19</accession>
<evidence type="ECO:0000256" key="6">
    <source>
        <dbReference type="SAM" id="MobiDB-lite"/>
    </source>
</evidence>
<dbReference type="InterPro" id="IPR001005">
    <property type="entry name" value="SANT/Myb"/>
</dbReference>
<dbReference type="SUPFAM" id="SSF46689">
    <property type="entry name" value="Homeodomain-like"/>
    <property type="match status" value="1"/>
</dbReference>
<dbReference type="FunFam" id="1.10.10.60:FF:000002">
    <property type="entry name" value="Myb family transcription factor"/>
    <property type="match status" value="1"/>
</dbReference>
<evidence type="ECO:0000256" key="4">
    <source>
        <dbReference type="ARBA" id="ARBA00023163"/>
    </source>
</evidence>
<feature type="region of interest" description="Disordered" evidence="6">
    <location>
        <begin position="103"/>
        <end position="165"/>
    </location>
</feature>
<dbReference type="InterPro" id="IPR006447">
    <property type="entry name" value="Myb_dom_plants"/>
</dbReference>
<evidence type="ECO:0000256" key="3">
    <source>
        <dbReference type="ARBA" id="ARBA00023125"/>
    </source>
</evidence>
<dbReference type="EMBL" id="CAJGYO010000014">
    <property type="protein sequence ID" value="CAD6267221.1"/>
    <property type="molecule type" value="Genomic_DNA"/>
</dbReference>
<evidence type="ECO:0000313" key="9">
    <source>
        <dbReference type="Proteomes" id="UP000604825"/>
    </source>
</evidence>
<feature type="region of interest" description="Disordered" evidence="6">
    <location>
        <begin position="322"/>
        <end position="394"/>
    </location>
</feature>
<dbReference type="InterPro" id="IPR017930">
    <property type="entry name" value="Myb_dom"/>
</dbReference>
<organism evidence="8 9">
    <name type="scientific">Miscanthus lutarioriparius</name>
    <dbReference type="NCBI Taxonomy" id="422564"/>
    <lineage>
        <taxon>Eukaryota</taxon>
        <taxon>Viridiplantae</taxon>
        <taxon>Streptophyta</taxon>
        <taxon>Embryophyta</taxon>
        <taxon>Tracheophyta</taxon>
        <taxon>Spermatophyta</taxon>
        <taxon>Magnoliopsida</taxon>
        <taxon>Liliopsida</taxon>
        <taxon>Poales</taxon>
        <taxon>Poaceae</taxon>
        <taxon>PACMAD clade</taxon>
        <taxon>Panicoideae</taxon>
        <taxon>Andropogonodae</taxon>
        <taxon>Andropogoneae</taxon>
        <taxon>Saccharinae</taxon>
        <taxon>Miscanthus</taxon>
    </lineage>
</organism>
<comment type="caution">
    <text evidence="8">The sequence shown here is derived from an EMBL/GenBank/DDBJ whole genome shotgun (WGS) entry which is preliminary data.</text>
</comment>
<dbReference type="AlphaFoldDB" id="A0A811RB19"/>
<feature type="compositionally biased region" description="Low complexity" evidence="6">
    <location>
        <begin position="324"/>
        <end position="347"/>
    </location>
</feature>
<keyword evidence="2" id="KW-0805">Transcription regulation</keyword>
<dbReference type="Pfam" id="PF26575">
    <property type="entry name" value="HHO5_N"/>
    <property type="match status" value="1"/>
</dbReference>
<feature type="compositionally biased region" description="Polar residues" evidence="6">
    <location>
        <begin position="382"/>
        <end position="394"/>
    </location>
</feature>
<reference evidence="8" key="1">
    <citation type="submission" date="2020-10" db="EMBL/GenBank/DDBJ databases">
        <authorList>
            <person name="Han B."/>
            <person name="Lu T."/>
            <person name="Zhao Q."/>
            <person name="Huang X."/>
            <person name="Zhao Y."/>
        </authorList>
    </citation>
    <scope>NUCLEOTIDE SEQUENCE</scope>
</reference>
<protein>
    <recommendedName>
        <fullName evidence="7">HTH myb-type domain-containing protein</fullName>
    </recommendedName>
</protein>
<comment type="subcellular location">
    <subcellularLocation>
        <location evidence="1">Nucleus</location>
    </subcellularLocation>
</comment>
<evidence type="ECO:0000259" key="7">
    <source>
        <dbReference type="PROSITE" id="PS51294"/>
    </source>
</evidence>
<dbReference type="Proteomes" id="UP000604825">
    <property type="component" value="Unassembled WGS sequence"/>
</dbReference>
<dbReference type="NCBIfam" id="TIGR01557">
    <property type="entry name" value="myb_SHAQKYF"/>
    <property type="match status" value="1"/>
</dbReference>
<feature type="compositionally biased region" description="Low complexity" evidence="6">
    <location>
        <begin position="114"/>
        <end position="123"/>
    </location>
</feature>
<dbReference type="OrthoDB" id="1908613at2759"/>
<name>A0A811RB19_9POAL</name>
<keyword evidence="5" id="KW-0539">Nucleus</keyword>
<dbReference type="PANTHER" id="PTHR31003">
    <property type="entry name" value="MYB FAMILY TRANSCRIPTION FACTOR"/>
    <property type="match status" value="1"/>
</dbReference>
<evidence type="ECO:0000313" key="8">
    <source>
        <dbReference type="EMBL" id="CAD6267221.1"/>
    </source>
</evidence>
<gene>
    <name evidence="8" type="ORF">NCGR_LOCUS50526</name>
</gene>
<sequence>MMARMEKEDHQQQLGALAARAVTDSLRAAASRSSAADRAARFRDCVRSLEAEKAKMEVFRRELPISVHLVADVIEWLKEELAQHRSQPPPPPQDLFAPAAEAAAPAPLQPPPAAAGAKDGAAVKAEDEADANDKRSWMSSAQLWSCGSHDDSTANTNGVAAAHRPSAHNKVVTAFMPLARSTDDAAGKHGATPVPDLSLSSLPSAAAAPSATSSAVTDAAGAQRQHHQQQQAQAQQQRKARRCWSPELHRRFVAALQRLGGTQVATPKQIRELMKVDGLTNDEVKSHLQKYRLHTRRASSDGGGVGDQHVAAAAGGLWQSAPEQQYATSQHSTSQSQSGSPQGPLQLTVLSRAMSATAGDSCDGGDEAEGGGRSESYGWEMQVQQPHGTKASSS</sequence>
<feature type="region of interest" description="Disordered" evidence="6">
    <location>
        <begin position="184"/>
        <end position="242"/>
    </location>
</feature>
<proteinExistence type="predicted"/>
<keyword evidence="3" id="KW-0238">DNA-binding</keyword>
<dbReference type="Gene3D" id="1.10.10.60">
    <property type="entry name" value="Homeodomain-like"/>
    <property type="match status" value="1"/>
</dbReference>
<keyword evidence="4" id="KW-0804">Transcription</keyword>
<feature type="domain" description="HTH myb-type" evidence="7">
    <location>
        <begin position="236"/>
        <end position="296"/>
    </location>
</feature>
<evidence type="ECO:0000256" key="2">
    <source>
        <dbReference type="ARBA" id="ARBA00023015"/>
    </source>
</evidence>
<dbReference type="InterPro" id="IPR058673">
    <property type="entry name" value="HHO5-like_N"/>
</dbReference>
<dbReference type="PROSITE" id="PS51294">
    <property type="entry name" value="HTH_MYB"/>
    <property type="match status" value="1"/>
</dbReference>